<organism evidence="9">
    <name type="scientific">Amphimedon queenslandica</name>
    <name type="common">Sponge</name>
    <dbReference type="NCBI Taxonomy" id="400682"/>
    <lineage>
        <taxon>Eukaryota</taxon>
        <taxon>Metazoa</taxon>
        <taxon>Porifera</taxon>
        <taxon>Demospongiae</taxon>
        <taxon>Heteroscleromorpha</taxon>
        <taxon>Haplosclerida</taxon>
        <taxon>Niphatidae</taxon>
        <taxon>Amphimedon</taxon>
    </lineage>
</organism>
<evidence type="ECO:0000256" key="1">
    <source>
        <dbReference type="ARBA" id="ARBA00004196"/>
    </source>
</evidence>
<accession>A0A1X7VM81</accession>
<dbReference type="OrthoDB" id="5989148at2759"/>
<comment type="subcellular location">
    <subcellularLocation>
        <location evidence="1">Cell envelope</location>
    </subcellularLocation>
    <subcellularLocation>
        <location evidence="2">Cell outer membrane</location>
    </subcellularLocation>
    <subcellularLocation>
        <location evidence="3">Secreted</location>
    </subcellularLocation>
</comment>
<proteinExistence type="predicted"/>
<evidence type="ECO:0008006" key="10">
    <source>
        <dbReference type="Google" id="ProtNLM"/>
    </source>
</evidence>
<dbReference type="InterPro" id="IPR003368">
    <property type="entry name" value="POMP_repeat"/>
</dbReference>
<keyword evidence="4" id="KW-0964">Secreted</keyword>
<feature type="chain" id="PRO_5010888631" description="Right handed beta helix domain-containing protein" evidence="8">
    <location>
        <begin position="23"/>
        <end position="768"/>
    </location>
</feature>
<evidence type="ECO:0000256" key="6">
    <source>
        <dbReference type="ARBA" id="ARBA00023136"/>
    </source>
</evidence>
<keyword evidence="6" id="KW-0472">Membrane</keyword>
<evidence type="ECO:0000256" key="5">
    <source>
        <dbReference type="ARBA" id="ARBA00022729"/>
    </source>
</evidence>
<dbReference type="NCBIfam" id="TIGR01376">
    <property type="entry name" value="POMP_repeat"/>
    <property type="match status" value="1"/>
</dbReference>
<sequence>MSLFLHFFFAVFVFVSSPRALAIPQAKVINITKSNELEQFLCNNSNSISQDTIVVLSTNITHYISSDVSICSINTTYSLNLAGNTTRMATIHCNGSENGQPNTGFAFINTHSLTLRRILFEGCGGYLRNSSITGIINSTNSSVYFSHTHSAVLVFLCNKRLVLDYIIIAKYYGFAILAINPMDATINDLFVSSSSSASSTGISIGSGVMFFFTDELPTNDCLHNVTVRYAAIFFNIEYILGVGCLGDLRNTPPRKPFPVINAAGFTILYTQHNFESKVYIQDLIFIQNIGTMSGAMLIFHYGTSRGKTTLNHIDFGHENVIDEEKCQAYGSRLAFVMMNVPPSHISPLLVENSYFIAKKNDFFDSRGSGSVFIGIYWPINFQPTNFSSMNISVAFRNVVFHGNSIRTTGACLYAREYFYDDRAPFGALSILLENITAHDNSHTSILGINSGVGIFSIFNAKELNIAGVNHFNDNYGSVFEVAKTRINLLAGSLNFRNNKGEKGPAFKLTDSSHFYLANGLNATFINNSALTKGGAIFAYNELSETCTFNPLQRQEATMLTNWSSISLTFINNNAHESGSSIFSSNLYKCYTDGESKDASYLLSLYNKIFRFESKSHLNNMSTPPNSVVKPTYDKPVYPGQIMTLNLSACYVSKPYKGCPMSLGLRQYAVATFTLNYHVTRKYDRHRLLPSWHIAPNDVNQALMESTSHTIVQLRLLKKNDVPEPFNSAVQLFVMSTIHGSFSTHSDLSLILHKGNVSVLSYYISLNFT</sequence>
<keyword evidence="7" id="KW-0998">Cell outer membrane</keyword>
<reference evidence="9" key="1">
    <citation type="submission" date="2017-05" db="UniProtKB">
        <authorList>
            <consortium name="EnsemblMetazoa"/>
        </authorList>
    </citation>
    <scope>IDENTIFICATION</scope>
</reference>
<protein>
    <recommendedName>
        <fullName evidence="10">Right handed beta helix domain-containing protein</fullName>
    </recommendedName>
</protein>
<dbReference type="GO" id="GO:0005576">
    <property type="term" value="C:extracellular region"/>
    <property type="evidence" value="ECO:0007669"/>
    <property type="project" value="UniProtKB-SubCell"/>
</dbReference>
<dbReference type="InParanoid" id="A0A1X7VM81"/>
<evidence type="ECO:0000313" key="9">
    <source>
        <dbReference type="EnsemblMetazoa" id="Aqu2.1.41496_001"/>
    </source>
</evidence>
<name>A0A1X7VM81_AMPQE</name>
<feature type="signal peptide" evidence="8">
    <location>
        <begin position="1"/>
        <end position="22"/>
    </location>
</feature>
<dbReference type="EnsemblMetazoa" id="Aqu2.1.41496_001">
    <property type="protein sequence ID" value="Aqu2.1.41496_001"/>
    <property type="gene ID" value="Aqu2.1.41496"/>
</dbReference>
<keyword evidence="5 8" id="KW-0732">Signal</keyword>
<evidence type="ECO:0000256" key="8">
    <source>
        <dbReference type="SAM" id="SignalP"/>
    </source>
</evidence>
<evidence type="ECO:0000256" key="4">
    <source>
        <dbReference type="ARBA" id="ARBA00022525"/>
    </source>
</evidence>
<evidence type="ECO:0000256" key="7">
    <source>
        <dbReference type="ARBA" id="ARBA00023237"/>
    </source>
</evidence>
<evidence type="ECO:0000256" key="2">
    <source>
        <dbReference type="ARBA" id="ARBA00004442"/>
    </source>
</evidence>
<dbReference type="AlphaFoldDB" id="A0A1X7VM81"/>
<evidence type="ECO:0000256" key="3">
    <source>
        <dbReference type="ARBA" id="ARBA00004613"/>
    </source>
</evidence>